<protein>
    <submittedName>
        <fullName evidence="20">Catecholate siderophore receptor Fiu</fullName>
    </submittedName>
</protein>
<keyword evidence="10 15" id="KW-0798">TonB box</keyword>
<dbReference type="Pfam" id="PF00593">
    <property type="entry name" value="TonB_dep_Rec_b-barrel"/>
    <property type="match status" value="1"/>
</dbReference>
<keyword evidence="13 14" id="KW-0998">Cell outer membrane</keyword>
<evidence type="ECO:0000256" key="1">
    <source>
        <dbReference type="ARBA" id="ARBA00004571"/>
    </source>
</evidence>
<keyword evidence="9" id="KW-0406">Ion transport</keyword>
<evidence type="ECO:0000256" key="2">
    <source>
        <dbReference type="ARBA" id="ARBA00009810"/>
    </source>
</evidence>
<evidence type="ECO:0000256" key="9">
    <source>
        <dbReference type="ARBA" id="ARBA00023065"/>
    </source>
</evidence>
<dbReference type="PANTHER" id="PTHR32552:SF89">
    <property type="entry name" value="CATECHOLATE SIDEROPHORE RECEPTOR FIU"/>
    <property type="match status" value="1"/>
</dbReference>
<evidence type="ECO:0000256" key="12">
    <source>
        <dbReference type="ARBA" id="ARBA00023170"/>
    </source>
</evidence>
<feature type="domain" description="TonB-dependent receptor-like beta-barrel" evidence="18">
    <location>
        <begin position="248"/>
        <end position="730"/>
    </location>
</feature>
<evidence type="ECO:0000313" key="21">
    <source>
        <dbReference type="Proteomes" id="UP001312893"/>
    </source>
</evidence>
<evidence type="ECO:0000256" key="11">
    <source>
        <dbReference type="ARBA" id="ARBA00023136"/>
    </source>
</evidence>
<dbReference type="InterPro" id="IPR000531">
    <property type="entry name" value="Beta-barrel_TonB"/>
</dbReference>
<comment type="caution">
    <text evidence="20">The sequence shown here is derived from an EMBL/GenBank/DDBJ whole genome shotgun (WGS) entry which is preliminary data.</text>
</comment>
<dbReference type="NCBIfam" id="TIGR01783">
    <property type="entry name" value="TonB-siderophor"/>
    <property type="match status" value="1"/>
</dbReference>
<evidence type="ECO:0000256" key="10">
    <source>
        <dbReference type="ARBA" id="ARBA00023077"/>
    </source>
</evidence>
<comment type="subcellular location">
    <subcellularLocation>
        <location evidence="1 14">Cell outer membrane</location>
        <topology evidence="1 14">Multi-pass membrane protein</topology>
    </subcellularLocation>
</comment>
<gene>
    <name evidence="20" type="ORF">QFI96_024120</name>
</gene>
<keyword evidence="4 14" id="KW-1134">Transmembrane beta strand</keyword>
<keyword evidence="6 14" id="KW-0812">Transmembrane</keyword>
<keyword evidence="5" id="KW-0410">Iron transport</keyword>
<dbReference type="InterPro" id="IPR012910">
    <property type="entry name" value="Plug_dom"/>
</dbReference>
<dbReference type="SUPFAM" id="SSF56935">
    <property type="entry name" value="Porins"/>
    <property type="match status" value="1"/>
</dbReference>
<comment type="similarity">
    <text evidence="2 14 16">Belongs to the TonB-dependent receptor family.</text>
</comment>
<feature type="chain" id="PRO_5046276886" evidence="17">
    <location>
        <begin position="34"/>
        <end position="762"/>
    </location>
</feature>
<dbReference type="InterPro" id="IPR039426">
    <property type="entry name" value="TonB-dep_rcpt-like"/>
</dbReference>
<dbReference type="EMBL" id="JARXNK020000106">
    <property type="protein sequence ID" value="MEL0554769.1"/>
    <property type="molecule type" value="Genomic_DNA"/>
</dbReference>
<evidence type="ECO:0000256" key="3">
    <source>
        <dbReference type="ARBA" id="ARBA00022448"/>
    </source>
</evidence>
<sequence length="762" mass="82043">MDKKHQLPFSSFNSLTIFTGLCLSLSPTGQVLAADSAEQNAGETLVVEAQTPSLYAPTQSADPKFSRPIVDTTRTVTVVSEQVMKDQGVTNLTDALKNVPGVGAFYAGENGNSSTGDAIYMRGADTSNSIYVDGIRDIGSVTRDTFNTEQVEVIKGPSGSDYGRSAPTGSINMISKQPRLSSGIDASVSAGSAWSRRGTLDINQEIGETSAVRLNLMGEKNHDAGRDRVENERYGVAPSIAFGLDTGTRLYLNYLHVTQHNTPDGGIPTIGLPGYSAPSAGTAALNSSGKVATSNFYGTDSDYDDSTTDTVTMRFEHDLNDTTTIRNTTRWSRVKQDYLMTAIMGGASNITQPNPNDVGTWTWSRNMNTKDVSNKIVTNQTNLTSTFYTGTVEHDVSTGIEFTRETQVNYGVYPITAPPVNIYHPNSGVSVGGLNHSGANANGQTDTFGVYAFDTLQITRDFEINGGIRLDSYQTKYDSSSLCGGTGRGAIACPTGVAKNTPVTTVDTSTSGNLVNWKTGALYHLTDNGNIYVNYAISQQPPGGNNFALAQSGTGNSANRTDFKPQKAKTSEVGTKWELLDKRLLLTAAIFRTDIENEVEQNDDGTYSQYGKKRVEGYELSLAGNITPDWQVIGGYTQQRASISEGSDVAQDGTSALPYTPEHAFTVWSQYQATDAIALGAGARYVGSMRRGSDGAVGTPSHTEGYWVADAKVGYRINRNVDLQLNVYNLFDTNYVASINKSGYRYHPGEPRTFLLTANVHF</sequence>
<proteinExistence type="inferred from homology"/>
<dbReference type="CDD" id="cd01347">
    <property type="entry name" value="ligand_gated_channel"/>
    <property type="match status" value="1"/>
</dbReference>
<evidence type="ECO:0000256" key="7">
    <source>
        <dbReference type="ARBA" id="ARBA00022729"/>
    </source>
</evidence>
<dbReference type="PROSITE" id="PS00430">
    <property type="entry name" value="TONB_DEPENDENT_REC_1"/>
    <property type="match status" value="1"/>
</dbReference>
<dbReference type="InterPro" id="IPR010105">
    <property type="entry name" value="TonB_sidphr_rcpt"/>
</dbReference>
<dbReference type="NCBIfam" id="NF007349">
    <property type="entry name" value="PRK09840.1"/>
    <property type="match status" value="1"/>
</dbReference>
<dbReference type="Pfam" id="PF07715">
    <property type="entry name" value="Plug"/>
    <property type="match status" value="1"/>
</dbReference>
<dbReference type="Gene3D" id="2.170.130.10">
    <property type="entry name" value="TonB-dependent receptor, plug domain"/>
    <property type="match status" value="1"/>
</dbReference>
<name>A0ABU9FI71_9ENTR</name>
<evidence type="ECO:0000256" key="14">
    <source>
        <dbReference type="PROSITE-ProRule" id="PRU01360"/>
    </source>
</evidence>
<evidence type="ECO:0000259" key="18">
    <source>
        <dbReference type="Pfam" id="PF00593"/>
    </source>
</evidence>
<evidence type="ECO:0000256" key="13">
    <source>
        <dbReference type="ARBA" id="ARBA00023237"/>
    </source>
</evidence>
<reference evidence="20 21" key="1">
    <citation type="submission" date="2024-04" db="EMBL/GenBank/DDBJ databases">
        <title>Two novel Raoultella species associated with bleeding cankers of broadleaf hosts, Raoultella scottia sp. nov. and Raoultella lignicola sp. nov.</title>
        <authorList>
            <person name="Brady C.L."/>
        </authorList>
    </citation>
    <scope>NUCLEOTIDE SEQUENCE [LARGE SCALE GENOMIC DNA]</scope>
    <source>
        <strain evidence="20 21">TW_WC1a.1</strain>
    </source>
</reference>
<keyword evidence="3 14" id="KW-0813">Transport</keyword>
<feature type="signal peptide" evidence="17">
    <location>
        <begin position="1"/>
        <end position="33"/>
    </location>
</feature>
<keyword evidence="11 14" id="KW-0472">Membrane</keyword>
<keyword evidence="21" id="KW-1185">Reference proteome</keyword>
<evidence type="ECO:0000313" key="20">
    <source>
        <dbReference type="EMBL" id="MEL0554769.1"/>
    </source>
</evidence>
<dbReference type="RefSeq" id="WP_123756065.1">
    <property type="nucleotide sequence ID" value="NZ_JARXNK020000106.1"/>
</dbReference>
<dbReference type="InterPro" id="IPR037066">
    <property type="entry name" value="Plug_dom_sf"/>
</dbReference>
<evidence type="ECO:0000256" key="6">
    <source>
        <dbReference type="ARBA" id="ARBA00022692"/>
    </source>
</evidence>
<evidence type="ECO:0000256" key="16">
    <source>
        <dbReference type="RuleBase" id="RU003357"/>
    </source>
</evidence>
<dbReference type="Gene3D" id="2.40.170.20">
    <property type="entry name" value="TonB-dependent receptor, beta-barrel domain"/>
    <property type="match status" value="1"/>
</dbReference>
<evidence type="ECO:0000256" key="8">
    <source>
        <dbReference type="ARBA" id="ARBA00023004"/>
    </source>
</evidence>
<dbReference type="InterPro" id="IPR036942">
    <property type="entry name" value="Beta-barrel_TonB_sf"/>
</dbReference>
<dbReference type="InterPro" id="IPR010916">
    <property type="entry name" value="TonB_box_CS"/>
</dbReference>
<keyword evidence="8" id="KW-0408">Iron</keyword>
<dbReference type="Proteomes" id="UP001312893">
    <property type="component" value="Unassembled WGS sequence"/>
</dbReference>
<feature type="domain" description="TonB-dependent receptor plug" evidence="19">
    <location>
        <begin position="70"/>
        <end position="169"/>
    </location>
</feature>
<feature type="short sequence motif" description="TonB box" evidence="15">
    <location>
        <begin position="44"/>
        <end position="50"/>
    </location>
</feature>
<evidence type="ECO:0000259" key="19">
    <source>
        <dbReference type="Pfam" id="PF07715"/>
    </source>
</evidence>
<keyword evidence="7 17" id="KW-0732">Signal</keyword>
<dbReference type="PANTHER" id="PTHR32552">
    <property type="entry name" value="FERRICHROME IRON RECEPTOR-RELATED"/>
    <property type="match status" value="1"/>
</dbReference>
<dbReference type="PROSITE" id="PS52016">
    <property type="entry name" value="TONB_DEPENDENT_REC_3"/>
    <property type="match status" value="1"/>
</dbReference>
<keyword evidence="12 20" id="KW-0675">Receptor</keyword>
<evidence type="ECO:0000256" key="4">
    <source>
        <dbReference type="ARBA" id="ARBA00022452"/>
    </source>
</evidence>
<evidence type="ECO:0000256" key="15">
    <source>
        <dbReference type="PROSITE-ProRule" id="PRU10143"/>
    </source>
</evidence>
<organism evidence="20 21">
    <name type="scientific">Raoultella lignicola</name>
    <dbReference type="NCBI Taxonomy" id="3040939"/>
    <lineage>
        <taxon>Bacteria</taxon>
        <taxon>Pseudomonadati</taxon>
        <taxon>Pseudomonadota</taxon>
        <taxon>Gammaproteobacteria</taxon>
        <taxon>Enterobacterales</taxon>
        <taxon>Enterobacteriaceae</taxon>
        <taxon>Klebsiella/Raoultella group</taxon>
        <taxon>Raoultella</taxon>
    </lineage>
</organism>
<accession>A0ABU9FI71</accession>
<evidence type="ECO:0000256" key="5">
    <source>
        <dbReference type="ARBA" id="ARBA00022496"/>
    </source>
</evidence>
<evidence type="ECO:0000256" key="17">
    <source>
        <dbReference type="SAM" id="SignalP"/>
    </source>
</evidence>